<name>A0AAV4HEX0_9GAST</name>
<feature type="transmembrane region" description="Helical" evidence="1">
    <location>
        <begin position="34"/>
        <end position="54"/>
    </location>
</feature>
<organism evidence="2 3">
    <name type="scientific">Elysia marginata</name>
    <dbReference type="NCBI Taxonomy" id="1093978"/>
    <lineage>
        <taxon>Eukaryota</taxon>
        <taxon>Metazoa</taxon>
        <taxon>Spiralia</taxon>
        <taxon>Lophotrochozoa</taxon>
        <taxon>Mollusca</taxon>
        <taxon>Gastropoda</taxon>
        <taxon>Heterobranchia</taxon>
        <taxon>Euthyneura</taxon>
        <taxon>Panpulmonata</taxon>
        <taxon>Sacoglossa</taxon>
        <taxon>Placobranchoidea</taxon>
        <taxon>Plakobranchidae</taxon>
        <taxon>Elysia</taxon>
    </lineage>
</organism>
<protein>
    <submittedName>
        <fullName evidence="2">Uncharacterized protein</fullName>
    </submittedName>
</protein>
<proteinExistence type="predicted"/>
<evidence type="ECO:0000313" key="2">
    <source>
        <dbReference type="EMBL" id="GFR95980.1"/>
    </source>
</evidence>
<accession>A0AAV4HEX0</accession>
<sequence>MPAVDKTSSSPISKDKKLTTIEDIYDEIGGFGKFQVIAIILVTSMVLLFGYSMLLMSYAGYISDFECITQSDPYHRPGTTLYTNRSNQLGTRDGVGEVDPLLNVCSVNGTQCQDFKFLGSKRTVISEVNCVIFVKPLILMTENVRIVC</sequence>
<keyword evidence="1" id="KW-0812">Transmembrane</keyword>
<gene>
    <name evidence="2" type="ORF">ElyMa_002708600</name>
</gene>
<keyword evidence="1" id="KW-0472">Membrane</keyword>
<reference evidence="2 3" key="1">
    <citation type="journal article" date="2021" name="Elife">
        <title>Chloroplast acquisition without the gene transfer in kleptoplastic sea slugs, Plakobranchus ocellatus.</title>
        <authorList>
            <person name="Maeda T."/>
            <person name="Takahashi S."/>
            <person name="Yoshida T."/>
            <person name="Shimamura S."/>
            <person name="Takaki Y."/>
            <person name="Nagai Y."/>
            <person name="Toyoda A."/>
            <person name="Suzuki Y."/>
            <person name="Arimoto A."/>
            <person name="Ishii H."/>
            <person name="Satoh N."/>
            <person name="Nishiyama T."/>
            <person name="Hasebe M."/>
            <person name="Maruyama T."/>
            <person name="Minagawa J."/>
            <person name="Obokata J."/>
            <person name="Shigenobu S."/>
        </authorList>
    </citation>
    <scope>NUCLEOTIDE SEQUENCE [LARGE SCALE GENOMIC DNA]</scope>
</reference>
<dbReference type="Proteomes" id="UP000762676">
    <property type="component" value="Unassembled WGS sequence"/>
</dbReference>
<evidence type="ECO:0000313" key="3">
    <source>
        <dbReference type="Proteomes" id="UP000762676"/>
    </source>
</evidence>
<dbReference type="EMBL" id="BMAT01005562">
    <property type="protein sequence ID" value="GFR95980.1"/>
    <property type="molecule type" value="Genomic_DNA"/>
</dbReference>
<keyword evidence="3" id="KW-1185">Reference proteome</keyword>
<keyword evidence="1" id="KW-1133">Transmembrane helix</keyword>
<comment type="caution">
    <text evidence="2">The sequence shown here is derived from an EMBL/GenBank/DDBJ whole genome shotgun (WGS) entry which is preliminary data.</text>
</comment>
<evidence type="ECO:0000256" key="1">
    <source>
        <dbReference type="SAM" id="Phobius"/>
    </source>
</evidence>
<dbReference type="AlphaFoldDB" id="A0AAV4HEX0"/>